<dbReference type="KEGG" id="lrs:PX52LOC_05847"/>
<dbReference type="Pfam" id="PF01244">
    <property type="entry name" value="Peptidase_M19"/>
    <property type="match status" value="1"/>
</dbReference>
<sequence>MLIFDSHLDVGLNGVDWNRDLRMAVDDIRVQERTLNMTDKGRQTNTLSFPELRRAEVGVGVATLLARLEERVNHPLGKTSPEACYAMCHAHLAYYRAMERSGWVKMLRTRRDLHAHLDAYRAKPEATPFGFVLSMECGDAVLDPDNIREWYDHGLRAIGITHYGPNRYGGGTRSEVGLALDAIPLLKNIEQLGMALDMTHLSDHAFWQVTERFGGRVLASHQNARKFCDWQRQFSDDQLKWVISRGGVIGIAFDAIMLQPGWVRGVTKPVVTIERAVENIDHMCQLAGNARHVGIGSDLDGGYGNEQTPADLDTIYDLQKIPDLLAKRGYSTTDVQGIMHGNWLRFFSEVLPA</sequence>
<dbReference type="RefSeq" id="WP_149113265.1">
    <property type="nucleotide sequence ID" value="NZ_CP042425.1"/>
</dbReference>
<name>A0A5C1AKW0_9BACT</name>
<dbReference type="InterPro" id="IPR008257">
    <property type="entry name" value="Pept_M19"/>
</dbReference>
<proteinExistence type="predicted"/>
<dbReference type="OrthoDB" id="9804920at2"/>
<gene>
    <name evidence="1" type="ORF">PX52LOC_05847</name>
</gene>
<dbReference type="PROSITE" id="PS51365">
    <property type="entry name" value="RENAL_DIPEPTIDASE_2"/>
    <property type="match status" value="1"/>
</dbReference>
<dbReference type="Proteomes" id="UP000324974">
    <property type="component" value="Chromosome"/>
</dbReference>
<dbReference type="AlphaFoldDB" id="A0A5C1AKW0"/>
<accession>A0A5C1AKW0</accession>
<dbReference type="PANTHER" id="PTHR10443">
    <property type="entry name" value="MICROSOMAL DIPEPTIDASE"/>
    <property type="match status" value="1"/>
</dbReference>
<dbReference type="GO" id="GO:0006508">
    <property type="term" value="P:proteolysis"/>
    <property type="evidence" value="ECO:0007669"/>
    <property type="project" value="InterPro"/>
</dbReference>
<evidence type="ECO:0000313" key="1">
    <source>
        <dbReference type="EMBL" id="QEL18807.1"/>
    </source>
</evidence>
<reference evidence="2" key="1">
    <citation type="submission" date="2019-08" db="EMBL/GenBank/DDBJ databases">
        <title>Limnoglobus roseus gen. nov., sp. nov., a novel freshwater planctomycete with a giant genome from the family Gemmataceae.</title>
        <authorList>
            <person name="Kulichevskaya I.S."/>
            <person name="Naumoff D.G."/>
            <person name="Miroshnikov K."/>
            <person name="Ivanova A."/>
            <person name="Philippov D.A."/>
            <person name="Hakobyan A."/>
            <person name="Rijpstra I.C."/>
            <person name="Sinninghe Damste J.S."/>
            <person name="Liesack W."/>
            <person name="Dedysh S.N."/>
        </authorList>
    </citation>
    <scope>NUCLEOTIDE SEQUENCE [LARGE SCALE GENOMIC DNA]</scope>
    <source>
        <strain evidence="2">PX52</strain>
    </source>
</reference>
<dbReference type="InterPro" id="IPR032466">
    <property type="entry name" value="Metal_Hydrolase"/>
</dbReference>
<dbReference type="Gene3D" id="3.20.20.140">
    <property type="entry name" value="Metal-dependent hydrolases"/>
    <property type="match status" value="1"/>
</dbReference>
<dbReference type="SUPFAM" id="SSF51556">
    <property type="entry name" value="Metallo-dependent hydrolases"/>
    <property type="match status" value="1"/>
</dbReference>
<dbReference type="PANTHER" id="PTHR10443:SF12">
    <property type="entry name" value="DIPEPTIDASE"/>
    <property type="match status" value="1"/>
</dbReference>
<protein>
    <submittedName>
        <fullName evidence="1">Peptidase M19</fullName>
    </submittedName>
</protein>
<dbReference type="EMBL" id="CP042425">
    <property type="protein sequence ID" value="QEL18807.1"/>
    <property type="molecule type" value="Genomic_DNA"/>
</dbReference>
<keyword evidence="2" id="KW-1185">Reference proteome</keyword>
<organism evidence="1 2">
    <name type="scientific">Limnoglobus roseus</name>
    <dbReference type="NCBI Taxonomy" id="2598579"/>
    <lineage>
        <taxon>Bacteria</taxon>
        <taxon>Pseudomonadati</taxon>
        <taxon>Planctomycetota</taxon>
        <taxon>Planctomycetia</taxon>
        <taxon>Gemmatales</taxon>
        <taxon>Gemmataceae</taxon>
        <taxon>Limnoglobus</taxon>
    </lineage>
</organism>
<evidence type="ECO:0000313" key="2">
    <source>
        <dbReference type="Proteomes" id="UP000324974"/>
    </source>
</evidence>
<dbReference type="GO" id="GO:0070573">
    <property type="term" value="F:metallodipeptidase activity"/>
    <property type="evidence" value="ECO:0007669"/>
    <property type="project" value="InterPro"/>
</dbReference>